<comment type="caution">
    <text evidence="2">The sequence shown here is derived from an EMBL/GenBank/DDBJ whole genome shotgun (WGS) entry which is preliminary data.</text>
</comment>
<evidence type="ECO:0000256" key="1">
    <source>
        <dbReference type="SAM" id="SignalP"/>
    </source>
</evidence>
<accession>A0A482WW47</accession>
<keyword evidence="3" id="KW-1185">Reference proteome</keyword>
<sequence length="112" mass="12201">MWLCHKALIQALYYAASTLTLIDHASYQRFGGGFVLPYVNQVGWGAPPLVRAAMAGGERGAHLQLAYQLDSTAGSVRRFFASDFGLSSQCVFKLCFVRSRERAVLSLSGLAL</sequence>
<dbReference type="InParanoid" id="A0A482WW47"/>
<name>A0A482WW47_LAOST</name>
<evidence type="ECO:0000313" key="3">
    <source>
        <dbReference type="Proteomes" id="UP000291343"/>
    </source>
</evidence>
<keyword evidence="1" id="KW-0732">Signal</keyword>
<reference evidence="2 3" key="1">
    <citation type="journal article" date="2017" name="Gigascience">
        <title>Genome sequence of the small brown planthopper, Laodelphax striatellus.</title>
        <authorList>
            <person name="Zhu J."/>
            <person name="Jiang F."/>
            <person name="Wang X."/>
            <person name="Yang P."/>
            <person name="Bao Y."/>
            <person name="Zhao W."/>
            <person name="Wang W."/>
            <person name="Lu H."/>
            <person name="Wang Q."/>
            <person name="Cui N."/>
            <person name="Li J."/>
            <person name="Chen X."/>
            <person name="Luo L."/>
            <person name="Yu J."/>
            <person name="Kang L."/>
            <person name="Cui F."/>
        </authorList>
    </citation>
    <scope>NUCLEOTIDE SEQUENCE [LARGE SCALE GENOMIC DNA]</scope>
    <source>
        <strain evidence="2">Lst14</strain>
    </source>
</reference>
<evidence type="ECO:0000313" key="2">
    <source>
        <dbReference type="EMBL" id="RZF37556.1"/>
    </source>
</evidence>
<proteinExistence type="predicted"/>
<dbReference type="EMBL" id="QKKF02023962">
    <property type="protein sequence ID" value="RZF37556.1"/>
    <property type="molecule type" value="Genomic_DNA"/>
</dbReference>
<feature type="signal peptide" evidence="1">
    <location>
        <begin position="1"/>
        <end position="18"/>
    </location>
</feature>
<gene>
    <name evidence="2" type="ORF">LSTR_LSTR008594</name>
</gene>
<dbReference type="AlphaFoldDB" id="A0A482WW47"/>
<organism evidence="2 3">
    <name type="scientific">Laodelphax striatellus</name>
    <name type="common">Small brown planthopper</name>
    <name type="synonym">Delphax striatella</name>
    <dbReference type="NCBI Taxonomy" id="195883"/>
    <lineage>
        <taxon>Eukaryota</taxon>
        <taxon>Metazoa</taxon>
        <taxon>Ecdysozoa</taxon>
        <taxon>Arthropoda</taxon>
        <taxon>Hexapoda</taxon>
        <taxon>Insecta</taxon>
        <taxon>Pterygota</taxon>
        <taxon>Neoptera</taxon>
        <taxon>Paraneoptera</taxon>
        <taxon>Hemiptera</taxon>
        <taxon>Auchenorrhyncha</taxon>
        <taxon>Fulgoroidea</taxon>
        <taxon>Delphacidae</taxon>
        <taxon>Criomorphinae</taxon>
        <taxon>Laodelphax</taxon>
    </lineage>
</organism>
<dbReference type="Proteomes" id="UP000291343">
    <property type="component" value="Unassembled WGS sequence"/>
</dbReference>
<feature type="chain" id="PRO_5019818520" evidence="1">
    <location>
        <begin position="19"/>
        <end position="112"/>
    </location>
</feature>
<protein>
    <submittedName>
        <fullName evidence="2">Uncharacterized protein</fullName>
    </submittedName>
</protein>